<dbReference type="SUPFAM" id="SSF48452">
    <property type="entry name" value="TPR-like"/>
    <property type="match status" value="1"/>
</dbReference>
<dbReference type="Pfam" id="PF12895">
    <property type="entry name" value="ANAPC3"/>
    <property type="match status" value="1"/>
</dbReference>
<organism evidence="1 2">
    <name type="scientific">Hydromonas duriensis</name>
    <dbReference type="NCBI Taxonomy" id="1527608"/>
    <lineage>
        <taxon>Bacteria</taxon>
        <taxon>Pseudomonadati</taxon>
        <taxon>Pseudomonadota</taxon>
        <taxon>Betaproteobacteria</taxon>
        <taxon>Burkholderiales</taxon>
        <taxon>Burkholderiaceae</taxon>
        <taxon>Hydromonas</taxon>
    </lineage>
</organism>
<comment type="caution">
    <text evidence="1">The sequence shown here is derived from an EMBL/GenBank/DDBJ whole genome shotgun (WGS) entry which is preliminary data.</text>
</comment>
<sequence>MNPTHLQSLLDTAQQLDAQGQKASARALWHAALRLNNELPLVHAQLAYSYGESLNNDIALTHAQMWYHLDPTNPSARWLYGLFLFRMAQHQHAIDILVPLAETQPNWPNLHLVIAKCYLDLRQMEKGAPYFERAVQNTENDPIENAKVRWEYAMQLLTQGHFKEGWHNHEARLISIGWANLHLCPLPAPLWKGEPLKNKTIVVHGEQGLGDEIMYASMLPDLIAQGAHIILACYIANQKLMQDSFPEIQIVNHPRGVKNIQDWQNGIMPDWWNALIKKGTHIDYQIPMGSLANILRPDESKFPRTPYLKINQTHAKKMQRQLTQRAKEQHIDLSHKHLIALAWCGNLDNPHGRAKSLTLEQLAGLGRIAQTHNAVFVSLQNQQYGKQAIDAHAQGIMPIVDMSPYTDSFVDTLALASLCEQIITIDTSYVHLCSAAGLPATMLLRRNCDWRWGWTRHDSVWYKELELIRQEIDGDWTPVIKKTEEKLLNWLTS</sequence>
<protein>
    <submittedName>
        <fullName evidence="1">Anaphase-promoting complex subunit 3</fullName>
    </submittedName>
</protein>
<proteinExistence type="predicted"/>
<dbReference type="EMBL" id="SNZE01000009">
    <property type="protein sequence ID" value="TDR31486.1"/>
    <property type="molecule type" value="Genomic_DNA"/>
</dbReference>
<dbReference type="SUPFAM" id="SSF53756">
    <property type="entry name" value="UDP-Glycosyltransferase/glycogen phosphorylase"/>
    <property type="match status" value="1"/>
</dbReference>
<gene>
    <name evidence="1" type="ORF">DFR44_1093</name>
</gene>
<reference evidence="1 2" key="1">
    <citation type="submission" date="2019-03" db="EMBL/GenBank/DDBJ databases">
        <title>Genomic Encyclopedia of Type Strains, Phase IV (KMG-IV): sequencing the most valuable type-strain genomes for metagenomic binning, comparative biology and taxonomic classification.</title>
        <authorList>
            <person name="Goeker M."/>
        </authorList>
    </citation>
    <scope>NUCLEOTIDE SEQUENCE [LARGE SCALE GENOMIC DNA]</scope>
    <source>
        <strain evidence="1 2">DSM 102852</strain>
    </source>
</reference>
<evidence type="ECO:0000313" key="2">
    <source>
        <dbReference type="Proteomes" id="UP000294480"/>
    </source>
</evidence>
<evidence type="ECO:0000313" key="1">
    <source>
        <dbReference type="EMBL" id="TDR31486.1"/>
    </source>
</evidence>
<name>A0A4R6Y7Z0_9BURK</name>
<dbReference type="InterPro" id="IPR011990">
    <property type="entry name" value="TPR-like_helical_dom_sf"/>
</dbReference>
<accession>A0A4R6Y7Z0</accession>
<dbReference type="RefSeq" id="WP_162845173.1">
    <property type="nucleotide sequence ID" value="NZ_SNZE01000009.1"/>
</dbReference>
<dbReference type="Gene3D" id="3.40.50.2000">
    <property type="entry name" value="Glycogen Phosphorylase B"/>
    <property type="match status" value="1"/>
</dbReference>
<dbReference type="Proteomes" id="UP000294480">
    <property type="component" value="Unassembled WGS sequence"/>
</dbReference>
<keyword evidence="2" id="KW-1185">Reference proteome</keyword>
<dbReference type="Gene3D" id="1.25.40.10">
    <property type="entry name" value="Tetratricopeptide repeat domain"/>
    <property type="match status" value="1"/>
</dbReference>
<dbReference type="AlphaFoldDB" id="A0A4R6Y7Z0"/>